<gene>
    <name evidence="3" type="ORF">GCM10023313_33030</name>
</gene>
<protein>
    <recommendedName>
        <fullName evidence="2">Peptidase M56 domain-containing protein</fullName>
    </recommendedName>
</protein>
<dbReference type="CDD" id="cd07341">
    <property type="entry name" value="M56_BlaR1_MecR1_like"/>
    <property type="match status" value="1"/>
</dbReference>
<proteinExistence type="predicted"/>
<evidence type="ECO:0000313" key="3">
    <source>
        <dbReference type="EMBL" id="GAA4925982.1"/>
    </source>
</evidence>
<keyword evidence="1" id="KW-1133">Transmembrane helix</keyword>
<comment type="caution">
    <text evidence="3">The sequence shown here is derived from an EMBL/GenBank/DDBJ whole genome shotgun (WGS) entry which is preliminary data.</text>
</comment>
<feature type="transmembrane region" description="Helical" evidence="1">
    <location>
        <begin position="47"/>
        <end position="65"/>
    </location>
</feature>
<name>A0ABP9G8G3_9SPHI</name>
<keyword evidence="4" id="KW-1185">Reference proteome</keyword>
<organism evidence="3 4">
    <name type="scientific">Mucilaginibacter defluvii</name>
    <dbReference type="NCBI Taxonomy" id="1196019"/>
    <lineage>
        <taxon>Bacteria</taxon>
        <taxon>Pseudomonadati</taxon>
        <taxon>Bacteroidota</taxon>
        <taxon>Sphingobacteriia</taxon>
        <taxon>Sphingobacteriales</taxon>
        <taxon>Sphingobacteriaceae</taxon>
        <taxon>Mucilaginibacter</taxon>
    </lineage>
</organism>
<reference evidence="4" key="1">
    <citation type="journal article" date="2019" name="Int. J. Syst. Evol. Microbiol.">
        <title>The Global Catalogue of Microorganisms (GCM) 10K type strain sequencing project: providing services to taxonomists for standard genome sequencing and annotation.</title>
        <authorList>
            <consortium name="The Broad Institute Genomics Platform"/>
            <consortium name="The Broad Institute Genome Sequencing Center for Infectious Disease"/>
            <person name="Wu L."/>
            <person name="Ma J."/>
        </authorList>
    </citation>
    <scope>NUCLEOTIDE SEQUENCE [LARGE SCALE GENOMIC DNA]</scope>
    <source>
        <strain evidence="4">JCM 18283</strain>
    </source>
</reference>
<keyword evidence="1" id="KW-0812">Transmembrane</keyword>
<feature type="domain" description="Peptidase M56" evidence="2">
    <location>
        <begin position="64"/>
        <end position="297"/>
    </location>
</feature>
<sequence length="651" mass="73398">MENIVQNISQILGVTVIHSLWQGLLIYLVHQFSLALLPGLKSASKHNLSFGALLLMAGWFVVTLVNEAAQVNWQAAAPAGGTIPYLPKYLDISAQSYRQYQYALELYLPYIAVIYMAGLLFNSLKLFFAWHHINRVKHTLSQTSIYNQTVEQLSSALRLTKKAGVYFSELIDVPGTIGYLKPIILLPVSLQVNLSAAEVKAILLHELAHIKRNDYLLNIIQQIIGVVLFYNPFAMLINRSINTERENCCDDEVVAITAEPLVYARALLKLEQQKQNNLQLALAATGKKHLLLNRIERIMTTKKLTVNVRHTLAALLLFAFSLGSIAWFNPQIKNKTLIVNTEKPEFVQQLLGDTVPAKKRVAKTKTPVAAKKSTVRVNGKNVVVSDDPELERLGAEIDRHANFISKFYESAEFKNLTNELEKNGEALDAYYNSPELKALTDRQEKVANELESLSNNPEVTQLNKDIESLSKAIDSYYNSTEFRNLEKSLEVEGAKLGKLKPASNAFEQQAKKVDELSNKIAALSNSPKIKQQTEQLHELSLKLHKQYESETYKRAHDAMRLLSDSLHKAYSLKSLGLKQDNMRLLSQKLQAYQNNRELKLHQEEMKKATVKLQNYLKSDAYQQKLKKVLAEQAKAGNDTTADVDNIVSPEF</sequence>
<dbReference type="InterPro" id="IPR008756">
    <property type="entry name" value="Peptidase_M56"/>
</dbReference>
<dbReference type="Pfam" id="PF05569">
    <property type="entry name" value="Peptidase_M56"/>
    <property type="match status" value="1"/>
</dbReference>
<dbReference type="PANTHER" id="PTHR34978">
    <property type="entry name" value="POSSIBLE SENSOR-TRANSDUCER PROTEIN BLAR"/>
    <property type="match status" value="1"/>
</dbReference>
<dbReference type="EMBL" id="BAABJI010000004">
    <property type="protein sequence ID" value="GAA4925982.1"/>
    <property type="molecule type" value="Genomic_DNA"/>
</dbReference>
<feature type="transmembrane region" description="Helical" evidence="1">
    <location>
        <begin position="20"/>
        <end position="40"/>
    </location>
</feature>
<dbReference type="PANTHER" id="PTHR34978:SF3">
    <property type="entry name" value="SLR0241 PROTEIN"/>
    <property type="match status" value="1"/>
</dbReference>
<feature type="transmembrane region" description="Helical" evidence="1">
    <location>
        <begin position="107"/>
        <end position="128"/>
    </location>
</feature>
<dbReference type="Proteomes" id="UP001501436">
    <property type="component" value="Unassembled WGS sequence"/>
</dbReference>
<dbReference type="InterPro" id="IPR052173">
    <property type="entry name" value="Beta-lactam_resp_regulator"/>
</dbReference>
<accession>A0ABP9G8G3</accession>
<evidence type="ECO:0000256" key="1">
    <source>
        <dbReference type="SAM" id="Phobius"/>
    </source>
</evidence>
<feature type="transmembrane region" description="Helical" evidence="1">
    <location>
        <begin position="306"/>
        <end position="328"/>
    </location>
</feature>
<dbReference type="RefSeq" id="WP_345332909.1">
    <property type="nucleotide sequence ID" value="NZ_BAABJI010000004.1"/>
</dbReference>
<keyword evidence="1" id="KW-0472">Membrane</keyword>
<evidence type="ECO:0000259" key="2">
    <source>
        <dbReference type="Pfam" id="PF05569"/>
    </source>
</evidence>
<evidence type="ECO:0000313" key="4">
    <source>
        <dbReference type="Proteomes" id="UP001501436"/>
    </source>
</evidence>